<organism evidence="2 3">
    <name type="scientific">Plantactinospora siamensis</name>
    <dbReference type="NCBI Taxonomy" id="555372"/>
    <lineage>
        <taxon>Bacteria</taxon>
        <taxon>Bacillati</taxon>
        <taxon>Actinomycetota</taxon>
        <taxon>Actinomycetes</taxon>
        <taxon>Micromonosporales</taxon>
        <taxon>Micromonosporaceae</taxon>
        <taxon>Plantactinospora</taxon>
    </lineage>
</organism>
<protein>
    <submittedName>
        <fullName evidence="2">CDP-alcohol phosphatidyltransferase family protein</fullName>
    </submittedName>
</protein>
<dbReference type="Pfam" id="PF01066">
    <property type="entry name" value="CDP-OH_P_transf"/>
    <property type="match status" value="1"/>
</dbReference>
<evidence type="ECO:0000313" key="3">
    <source>
        <dbReference type="Proteomes" id="UP001589894"/>
    </source>
</evidence>
<feature type="transmembrane region" description="Helical" evidence="1">
    <location>
        <begin position="196"/>
        <end position="221"/>
    </location>
</feature>
<reference evidence="2 3" key="1">
    <citation type="submission" date="2024-09" db="EMBL/GenBank/DDBJ databases">
        <authorList>
            <person name="Sun Q."/>
            <person name="Mori K."/>
        </authorList>
    </citation>
    <scope>NUCLEOTIDE SEQUENCE [LARGE SCALE GENOMIC DNA]</scope>
    <source>
        <strain evidence="2 3">TBRC 2205</strain>
    </source>
</reference>
<feature type="transmembrane region" description="Helical" evidence="1">
    <location>
        <begin position="123"/>
        <end position="146"/>
    </location>
</feature>
<keyword evidence="1" id="KW-1133">Transmembrane helix</keyword>
<dbReference type="InterPro" id="IPR000462">
    <property type="entry name" value="CDP-OH_P_trans"/>
</dbReference>
<keyword evidence="1" id="KW-0472">Membrane</keyword>
<dbReference type="InterPro" id="IPR043130">
    <property type="entry name" value="CDP-OH_PTrfase_TM_dom"/>
</dbReference>
<name>A0ABV6NZP0_9ACTN</name>
<proteinExistence type="predicted"/>
<keyword evidence="1" id="KW-0812">Transmembrane</keyword>
<dbReference type="EMBL" id="JBHLUE010000016">
    <property type="protein sequence ID" value="MFC0566237.1"/>
    <property type="molecule type" value="Genomic_DNA"/>
</dbReference>
<dbReference type="Proteomes" id="UP001589894">
    <property type="component" value="Unassembled WGS sequence"/>
</dbReference>
<evidence type="ECO:0000313" key="2">
    <source>
        <dbReference type="EMBL" id="MFC0566237.1"/>
    </source>
</evidence>
<comment type="caution">
    <text evidence="2">The sequence shown here is derived from an EMBL/GenBank/DDBJ whole genome shotgun (WGS) entry which is preliminary data.</text>
</comment>
<gene>
    <name evidence="2" type="ORF">ACFFHU_19120</name>
</gene>
<dbReference type="RefSeq" id="WP_377340764.1">
    <property type="nucleotide sequence ID" value="NZ_JBHLUE010000016.1"/>
</dbReference>
<feature type="transmembrane region" description="Helical" evidence="1">
    <location>
        <begin position="174"/>
        <end position="190"/>
    </location>
</feature>
<keyword evidence="3" id="KW-1185">Reference proteome</keyword>
<accession>A0ABV6NZP0</accession>
<evidence type="ECO:0000256" key="1">
    <source>
        <dbReference type="SAM" id="Phobius"/>
    </source>
</evidence>
<feature type="transmembrane region" description="Helical" evidence="1">
    <location>
        <begin position="57"/>
        <end position="90"/>
    </location>
</feature>
<sequence>MVGTPMSWDEYAAAWSRLHGGFDPRAATPVVRGWIRSAYLLGYVLGRLRVSPGAVTVAGMVICLAVPVTAAGSAAGALVAAVLVLLAGVADSADGAVAVVTGRASRLGYVYDSVADRFGEACWLAAFWLVGAPGPLVALAGALSWLHEYVRARAVSAGMREIGTVTVGERPSRVAVAAVGLLAAGAAGLIEPDLAAGTMTVATTIWALLAGFGLSQLLAAVRRALL</sequence>
<dbReference type="Gene3D" id="1.20.120.1760">
    <property type="match status" value="1"/>
</dbReference>